<feature type="region of interest" description="Disordered" evidence="1">
    <location>
        <begin position="68"/>
        <end position="89"/>
    </location>
</feature>
<reference evidence="2 3" key="1">
    <citation type="submission" date="2016-02" db="EMBL/GenBank/DDBJ databases">
        <title>Genome analysis of coral dinoflagellate symbionts highlights evolutionary adaptations to a symbiotic lifestyle.</title>
        <authorList>
            <person name="Aranda M."/>
            <person name="Li Y."/>
            <person name="Liew Y.J."/>
            <person name="Baumgarten S."/>
            <person name="Simakov O."/>
            <person name="Wilson M."/>
            <person name="Piel J."/>
            <person name="Ashoor H."/>
            <person name="Bougouffa S."/>
            <person name="Bajic V.B."/>
            <person name="Ryu T."/>
            <person name="Ravasi T."/>
            <person name="Bayer T."/>
            <person name="Micklem G."/>
            <person name="Kim H."/>
            <person name="Bhak J."/>
            <person name="Lajeunesse T.C."/>
            <person name="Voolstra C.R."/>
        </authorList>
    </citation>
    <scope>NUCLEOTIDE SEQUENCE [LARGE SCALE GENOMIC DNA]</scope>
    <source>
        <strain evidence="2 3">CCMP2467</strain>
    </source>
</reference>
<evidence type="ECO:0000313" key="3">
    <source>
        <dbReference type="Proteomes" id="UP000186817"/>
    </source>
</evidence>
<comment type="caution">
    <text evidence="2">The sequence shown here is derived from an EMBL/GenBank/DDBJ whole genome shotgun (WGS) entry which is preliminary data.</text>
</comment>
<dbReference type="EMBL" id="LSRX01000202">
    <property type="protein sequence ID" value="OLQ04734.1"/>
    <property type="molecule type" value="Genomic_DNA"/>
</dbReference>
<protein>
    <submittedName>
        <fullName evidence="2">Uncharacterized protein</fullName>
    </submittedName>
</protein>
<dbReference type="AlphaFoldDB" id="A0A1Q9EBB7"/>
<proteinExistence type="predicted"/>
<evidence type="ECO:0000313" key="2">
    <source>
        <dbReference type="EMBL" id="OLQ04734.1"/>
    </source>
</evidence>
<gene>
    <name evidence="2" type="ORF">AK812_SmicGene12168</name>
</gene>
<dbReference type="Proteomes" id="UP000186817">
    <property type="component" value="Unassembled WGS sequence"/>
</dbReference>
<name>A0A1Q9EBB7_SYMMI</name>
<sequence length="89" mass="9346">MGLTRTGLRKSPVRVFGAQCAAASFVCPCHHHGYEDSTTRAAAGRPFDLGPAFGNDLFCCGPLRTTPNVDSRKDCAGASDRSSADPSET</sequence>
<feature type="compositionally biased region" description="Polar residues" evidence="1">
    <location>
        <begin position="80"/>
        <end position="89"/>
    </location>
</feature>
<organism evidence="2 3">
    <name type="scientific">Symbiodinium microadriaticum</name>
    <name type="common">Dinoflagellate</name>
    <name type="synonym">Zooxanthella microadriatica</name>
    <dbReference type="NCBI Taxonomy" id="2951"/>
    <lineage>
        <taxon>Eukaryota</taxon>
        <taxon>Sar</taxon>
        <taxon>Alveolata</taxon>
        <taxon>Dinophyceae</taxon>
        <taxon>Suessiales</taxon>
        <taxon>Symbiodiniaceae</taxon>
        <taxon>Symbiodinium</taxon>
    </lineage>
</organism>
<accession>A0A1Q9EBB7</accession>
<evidence type="ECO:0000256" key="1">
    <source>
        <dbReference type="SAM" id="MobiDB-lite"/>
    </source>
</evidence>
<dbReference type="OrthoDB" id="10285361at2759"/>
<keyword evidence="3" id="KW-1185">Reference proteome</keyword>